<name>A0AAN8IGL7_TRICO</name>
<comment type="caution">
    <text evidence="2">The sequence shown here is derived from an EMBL/GenBank/DDBJ whole genome shotgun (WGS) entry which is preliminary data.</text>
</comment>
<dbReference type="Proteomes" id="UP001331761">
    <property type="component" value="Unassembled WGS sequence"/>
</dbReference>
<dbReference type="EMBL" id="WIXE01016286">
    <property type="protein sequence ID" value="KAK5972796.1"/>
    <property type="molecule type" value="Genomic_DNA"/>
</dbReference>
<organism evidence="2 3">
    <name type="scientific">Trichostrongylus colubriformis</name>
    <name type="common">Black scour worm</name>
    <dbReference type="NCBI Taxonomy" id="6319"/>
    <lineage>
        <taxon>Eukaryota</taxon>
        <taxon>Metazoa</taxon>
        <taxon>Ecdysozoa</taxon>
        <taxon>Nematoda</taxon>
        <taxon>Chromadorea</taxon>
        <taxon>Rhabditida</taxon>
        <taxon>Rhabditina</taxon>
        <taxon>Rhabditomorpha</taxon>
        <taxon>Strongyloidea</taxon>
        <taxon>Trichostrongylidae</taxon>
        <taxon>Trichostrongylus</taxon>
    </lineage>
</organism>
<feature type="non-terminal residue" evidence="2">
    <location>
        <position position="1"/>
    </location>
</feature>
<dbReference type="GO" id="GO:0000246">
    <property type="term" value="F:Delta24(24-1) sterol reductase activity"/>
    <property type="evidence" value="ECO:0007669"/>
    <property type="project" value="TreeGrafter"/>
</dbReference>
<proteinExistence type="predicted"/>
<dbReference type="GO" id="GO:0016020">
    <property type="term" value="C:membrane"/>
    <property type="evidence" value="ECO:0007669"/>
    <property type="project" value="TreeGrafter"/>
</dbReference>
<evidence type="ECO:0000313" key="3">
    <source>
        <dbReference type="Proteomes" id="UP001331761"/>
    </source>
</evidence>
<sequence length="201" mass="23659">QEYTEFVPLRDFYHRHSKSLYWELKHFIPFGNTFLFRLYFGFMCPPNMDLIKMLSPNVMSSRLDAARVHQDFLVPMEHLAEASDICDEELQVYPLWLSPYNQPSCPGMIRQRSGRNVLFVNVGVYGLPEKPHVEPKASLRRLEEFVRESNGVSVVHGGTEMSRSEFWQMFDSSLYEWLRVKYNCKEAFLDVYDKVRSIAQS</sequence>
<reference evidence="2 3" key="1">
    <citation type="submission" date="2019-10" db="EMBL/GenBank/DDBJ databases">
        <title>Assembly and Annotation for the nematode Trichostrongylus colubriformis.</title>
        <authorList>
            <person name="Martin J."/>
        </authorList>
    </citation>
    <scope>NUCLEOTIDE SEQUENCE [LARGE SCALE GENOMIC DNA]</scope>
    <source>
        <strain evidence="2">G859</strain>
        <tissue evidence="2">Whole worm</tissue>
    </source>
</reference>
<dbReference type="AlphaFoldDB" id="A0AAN8IGL7"/>
<dbReference type="GO" id="GO:0005737">
    <property type="term" value="C:cytoplasm"/>
    <property type="evidence" value="ECO:0007669"/>
    <property type="project" value="TreeGrafter"/>
</dbReference>
<dbReference type="PANTHER" id="PTHR10801:SF0">
    <property type="entry name" value="DELTA(24)-STEROL REDUCTASE"/>
    <property type="match status" value="1"/>
</dbReference>
<keyword evidence="3" id="KW-1185">Reference proteome</keyword>
<evidence type="ECO:0000256" key="1">
    <source>
        <dbReference type="ARBA" id="ARBA00023002"/>
    </source>
</evidence>
<dbReference type="GO" id="GO:0008202">
    <property type="term" value="P:steroid metabolic process"/>
    <property type="evidence" value="ECO:0007669"/>
    <property type="project" value="TreeGrafter"/>
</dbReference>
<accession>A0AAN8IGL7</accession>
<dbReference type="PANTHER" id="PTHR10801">
    <property type="entry name" value="24-DEHYDROCHOLESTEROL REDUCTASE"/>
    <property type="match status" value="1"/>
</dbReference>
<dbReference type="InterPro" id="IPR040165">
    <property type="entry name" value="Diminuto-like"/>
</dbReference>
<gene>
    <name evidence="2" type="ORF">GCK32_012282</name>
</gene>
<keyword evidence="1" id="KW-0560">Oxidoreductase</keyword>
<protein>
    <submittedName>
        <fullName evidence="2">Uncharacterized protein</fullName>
    </submittedName>
</protein>
<evidence type="ECO:0000313" key="2">
    <source>
        <dbReference type="EMBL" id="KAK5972796.1"/>
    </source>
</evidence>